<dbReference type="CDD" id="cd08422">
    <property type="entry name" value="PBP2_CrgA_like"/>
    <property type="match status" value="1"/>
</dbReference>
<evidence type="ECO:0000313" key="6">
    <source>
        <dbReference type="EMBL" id="SDG38921.1"/>
    </source>
</evidence>
<dbReference type="Pfam" id="PF03466">
    <property type="entry name" value="LysR_substrate"/>
    <property type="match status" value="1"/>
</dbReference>
<protein>
    <submittedName>
        <fullName evidence="6">DNA-binding transcriptional regulator, LysR family</fullName>
    </submittedName>
</protein>
<dbReference type="Gene3D" id="1.10.10.10">
    <property type="entry name" value="Winged helix-like DNA-binding domain superfamily/Winged helix DNA-binding domain"/>
    <property type="match status" value="1"/>
</dbReference>
<evidence type="ECO:0000313" key="7">
    <source>
        <dbReference type="Proteomes" id="UP000199706"/>
    </source>
</evidence>
<dbReference type="SUPFAM" id="SSF53850">
    <property type="entry name" value="Periplasmic binding protein-like II"/>
    <property type="match status" value="1"/>
</dbReference>
<dbReference type="PROSITE" id="PS50931">
    <property type="entry name" value="HTH_LYSR"/>
    <property type="match status" value="1"/>
</dbReference>
<dbReference type="Proteomes" id="UP000199706">
    <property type="component" value="Unassembled WGS sequence"/>
</dbReference>
<dbReference type="GO" id="GO:0003700">
    <property type="term" value="F:DNA-binding transcription factor activity"/>
    <property type="evidence" value="ECO:0007669"/>
    <property type="project" value="InterPro"/>
</dbReference>
<keyword evidence="3 6" id="KW-0238">DNA-binding</keyword>
<feature type="domain" description="HTH lysR-type" evidence="5">
    <location>
        <begin position="8"/>
        <end position="65"/>
    </location>
</feature>
<dbReference type="InterPro" id="IPR036390">
    <property type="entry name" value="WH_DNA-bd_sf"/>
</dbReference>
<evidence type="ECO:0000256" key="2">
    <source>
        <dbReference type="ARBA" id="ARBA00023015"/>
    </source>
</evidence>
<dbReference type="InterPro" id="IPR005119">
    <property type="entry name" value="LysR_subst-bd"/>
</dbReference>
<organism evidence="6 7">
    <name type="scientific">Paraburkholderia phenazinium</name>
    <dbReference type="NCBI Taxonomy" id="60549"/>
    <lineage>
        <taxon>Bacteria</taxon>
        <taxon>Pseudomonadati</taxon>
        <taxon>Pseudomonadota</taxon>
        <taxon>Betaproteobacteria</taxon>
        <taxon>Burkholderiales</taxon>
        <taxon>Burkholderiaceae</taxon>
        <taxon>Paraburkholderia</taxon>
    </lineage>
</organism>
<reference evidence="6 7" key="1">
    <citation type="submission" date="2016-10" db="EMBL/GenBank/DDBJ databases">
        <authorList>
            <person name="de Groot N.N."/>
        </authorList>
    </citation>
    <scope>NUCLEOTIDE SEQUENCE [LARGE SCALE GENOMIC DNA]</scope>
    <source>
        <strain evidence="6 7">LMG 2247</strain>
    </source>
</reference>
<dbReference type="Pfam" id="PF00126">
    <property type="entry name" value="HTH_1"/>
    <property type="match status" value="1"/>
</dbReference>
<dbReference type="OrthoDB" id="9810065at2"/>
<dbReference type="EMBL" id="FNCJ01000003">
    <property type="protein sequence ID" value="SDG38921.1"/>
    <property type="molecule type" value="Genomic_DNA"/>
</dbReference>
<sequence>MQRQFEDLLLGSIELFCLAAELESFTSAATAAGVTPAAVSRSVARLETRLGVRLFVRTTRQIRLTDLGRRYFEQCQQVLRQLAEAEREATGQQVTPAGVLRISMPTPYAHYRVLPLLAEFRARYPQVTVETHLSNRNIDFADEGFDLAIRGRAPRDSSLIARKLEDAELVVVASPAYLRKAGKLNTPDDLINHDCIQFELPSSGRNIPWQFMLEGEDVEVATLGGYGSSGDVLGGVTLARHGAGLFQTYRFVVEKDLAEGTLKELLKPFGGCSRPFILLYPHAQHLSSRVRSFVDFLMEKLGA</sequence>
<dbReference type="AlphaFoldDB" id="A0A1G7TUW8"/>
<dbReference type="FunFam" id="1.10.10.10:FF:000001">
    <property type="entry name" value="LysR family transcriptional regulator"/>
    <property type="match status" value="1"/>
</dbReference>
<dbReference type="PRINTS" id="PR00039">
    <property type="entry name" value="HTHLYSR"/>
</dbReference>
<dbReference type="GO" id="GO:0003677">
    <property type="term" value="F:DNA binding"/>
    <property type="evidence" value="ECO:0007669"/>
    <property type="project" value="UniProtKB-KW"/>
</dbReference>
<keyword evidence="4" id="KW-0804">Transcription</keyword>
<evidence type="ECO:0000256" key="4">
    <source>
        <dbReference type="ARBA" id="ARBA00023163"/>
    </source>
</evidence>
<dbReference type="RefSeq" id="WP_090683276.1">
    <property type="nucleotide sequence ID" value="NZ_CADERL010000016.1"/>
</dbReference>
<comment type="similarity">
    <text evidence="1">Belongs to the LysR transcriptional regulatory family.</text>
</comment>
<name>A0A1G7TUW8_9BURK</name>
<evidence type="ECO:0000256" key="1">
    <source>
        <dbReference type="ARBA" id="ARBA00009437"/>
    </source>
</evidence>
<gene>
    <name evidence="6" type="ORF">SAMN05216466_103167</name>
</gene>
<dbReference type="Gene3D" id="3.40.190.290">
    <property type="match status" value="1"/>
</dbReference>
<accession>A0A1G7TUW8</accession>
<dbReference type="PANTHER" id="PTHR30537:SF5">
    <property type="entry name" value="HTH-TYPE TRANSCRIPTIONAL ACTIVATOR TTDR-RELATED"/>
    <property type="match status" value="1"/>
</dbReference>
<dbReference type="InterPro" id="IPR058163">
    <property type="entry name" value="LysR-type_TF_proteobact-type"/>
</dbReference>
<evidence type="ECO:0000256" key="3">
    <source>
        <dbReference type="ARBA" id="ARBA00023125"/>
    </source>
</evidence>
<dbReference type="PANTHER" id="PTHR30537">
    <property type="entry name" value="HTH-TYPE TRANSCRIPTIONAL REGULATOR"/>
    <property type="match status" value="1"/>
</dbReference>
<keyword evidence="2" id="KW-0805">Transcription regulation</keyword>
<proteinExistence type="inferred from homology"/>
<dbReference type="InterPro" id="IPR000847">
    <property type="entry name" value="LysR_HTH_N"/>
</dbReference>
<evidence type="ECO:0000259" key="5">
    <source>
        <dbReference type="PROSITE" id="PS50931"/>
    </source>
</evidence>
<dbReference type="SUPFAM" id="SSF46785">
    <property type="entry name" value="Winged helix' DNA-binding domain"/>
    <property type="match status" value="1"/>
</dbReference>
<dbReference type="InterPro" id="IPR036388">
    <property type="entry name" value="WH-like_DNA-bd_sf"/>
</dbReference>